<dbReference type="AlphaFoldDB" id="A0A4Q2JI60"/>
<dbReference type="Proteomes" id="UP000292881">
    <property type="component" value="Unassembled WGS sequence"/>
</dbReference>
<dbReference type="InterPro" id="IPR006311">
    <property type="entry name" value="TAT_signal"/>
</dbReference>
<accession>A0A4Q2JI60</accession>
<name>A0A4Q2JI60_9MICO</name>
<feature type="transmembrane region" description="Helical" evidence="1">
    <location>
        <begin position="20"/>
        <end position="40"/>
    </location>
</feature>
<gene>
    <name evidence="2" type="ORF">ESO86_11135</name>
</gene>
<feature type="non-terminal residue" evidence="2">
    <location>
        <position position="46"/>
    </location>
</feature>
<comment type="caution">
    <text evidence="2">The sequence shown here is derived from an EMBL/GenBank/DDBJ whole genome shotgun (WGS) entry which is preliminary data.</text>
</comment>
<organism evidence="2 3">
    <name type="scientific">Agromyces binzhouensis</name>
    <dbReference type="NCBI Taxonomy" id="1817495"/>
    <lineage>
        <taxon>Bacteria</taxon>
        <taxon>Bacillati</taxon>
        <taxon>Actinomycetota</taxon>
        <taxon>Actinomycetes</taxon>
        <taxon>Micrococcales</taxon>
        <taxon>Microbacteriaceae</taxon>
        <taxon>Agromyces</taxon>
    </lineage>
</organism>
<keyword evidence="1" id="KW-0472">Membrane</keyword>
<evidence type="ECO:0000313" key="2">
    <source>
        <dbReference type="EMBL" id="RXZ46206.1"/>
    </source>
</evidence>
<sequence length="46" mass="4485">MTASPAPHDRLARRLGLRGAVAIGLAAMIGAGVFSVWAPAAQAAGG</sequence>
<evidence type="ECO:0000256" key="1">
    <source>
        <dbReference type="SAM" id="Phobius"/>
    </source>
</evidence>
<keyword evidence="1" id="KW-1133">Transmembrane helix</keyword>
<evidence type="ECO:0000313" key="3">
    <source>
        <dbReference type="Proteomes" id="UP000292881"/>
    </source>
</evidence>
<keyword evidence="3" id="KW-1185">Reference proteome</keyword>
<reference evidence="2 3" key="1">
    <citation type="submission" date="2019-01" db="EMBL/GenBank/DDBJ databases">
        <authorList>
            <person name="Li J."/>
        </authorList>
    </citation>
    <scope>NUCLEOTIDE SEQUENCE [LARGE SCALE GENOMIC DNA]</scope>
    <source>
        <strain evidence="2 3">CGMCC 4.7180</strain>
    </source>
</reference>
<dbReference type="EMBL" id="SDPL01000219">
    <property type="protein sequence ID" value="RXZ46206.1"/>
    <property type="molecule type" value="Genomic_DNA"/>
</dbReference>
<keyword evidence="1" id="KW-0812">Transmembrane</keyword>
<dbReference type="PROSITE" id="PS51318">
    <property type="entry name" value="TAT"/>
    <property type="match status" value="1"/>
</dbReference>
<proteinExistence type="predicted"/>
<protein>
    <submittedName>
        <fullName evidence="2">Amino acid permease</fullName>
    </submittedName>
</protein>